<accession>A0A8J3QS50</accession>
<dbReference type="SMART" id="SM00267">
    <property type="entry name" value="GGDEF"/>
    <property type="match status" value="1"/>
</dbReference>
<dbReference type="InterPro" id="IPR035919">
    <property type="entry name" value="EAL_sf"/>
</dbReference>
<dbReference type="CDD" id="cd01949">
    <property type="entry name" value="GGDEF"/>
    <property type="match status" value="1"/>
</dbReference>
<keyword evidence="2" id="KW-0472">Membrane</keyword>
<proteinExistence type="predicted"/>
<dbReference type="NCBIfam" id="TIGR00254">
    <property type="entry name" value="GGDEF"/>
    <property type="match status" value="1"/>
</dbReference>
<keyword evidence="6" id="KW-1185">Reference proteome</keyword>
<reference evidence="5" key="1">
    <citation type="submission" date="2021-01" db="EMBL/GenBank/DDBJ databases">
        <title>Whole genome shotgun sequence of Rugosimonospora africana NBRC 104875.</title>
        <authorList>
            <person name="Komaki H."/>
            <person name="Tamura T."/>
        </authorList>
    </citation>
    <scope>NUCLEOTIDE SEQUENCE</scope>
    <source>
        <strain evidence="5">NBRC 104875</strain>
    </source>
</reference>
<dbReference type="InterPro" id="IPR052155">
    <property type="entry name" value="Biofilm_reg_signaling"/>
</dbReference>
<comment type="caution">
    <text evidence="5">The sequence shown here is derived from an EMBL/GenBank/DDBJ whole genome shotgun (WGS) entry which is preliminary data.</text>
</comment>
<protein>
    <submittedName>
        <fullName evidence="5">GGDEF-domain containing protein</fullName>
    </submittedName>
</protein>
<feature type="transmembrane region" description="Helical" evidence="2">
    <location>
        <begin position="314"/>
        <end position="331"/>
    </location>
</feature>
<dbReference type="AlphaFoldDB" id="A0A8J3QS50"/>
<dbReference type="InterPro" id="IPR001633">
    <property type="entry name" value="EAL_dom"/>
</dbReference>
<feature type="transmembrane region" description="Helical" evidence="2">
    <location>
        <begin position="287"/>
        <end position="308"/>
    </location>
</feature>
<evidence type="ECO:0000259" key="4">
    <source>
        <dbReference type="PROSITE" id="PS50887"/>
    </source>
</evidence>
<dbReference type="Gene3D" id="3.20.20.450">
    <property type="entry name" value="EAL domain"/>
    <property type="match status" value="1"/>
</dbReference>
<keyword evidence="2" id="KW-1133">Transmembrane helix</keyword>
<dbReference type="SUPFAM" id="SSF141868">
    <property type="entry name" value="EAL domain-like"/>
    <property type="match status" value="1"/>
</dbReference>
<feature type="transmembrane region" description="Helical" evidence="2">
    <location>
        <begin position="143"/>
        <end position="165"/>
    </location>
</feature>
<feature type="transmembrane region" description="Helical" evidence="2">
    <location>
        <begin position="185"/>
        <end position="207"/>
    </location>
</feature>
<dbReference type="InterPro" id="IPR000160">
    <property type="entry name" value="GGDEF_dom"/>
</dbReference>
<feature type="region of interest" description="Disordered" evidence="1">
    <location>
        <begin position="784"/>
        <end position="804"/>
    </location>
</feature>
<dbReference type="EMBL" id="BONZ01000021">
    <property type="protein sequence ID" value="GIH14106.1"/>
    <property type="molecule type" value="Genomic_DNA"/>
</dbReference>
<dbReference type="PANTHER" id="PTHR44757">
    <property type="entry name" value="DIGUANYLATE CYCLASE DGCP"/>
    <property type="match status" value="1"/>
</dbReference>
<evidence type="ECO:0000313" key="5">
    <source>
        <dbReference type="EMBL" id="GIH14106.1"/>
    </source>
</evidence>
<dbReference type="Pfam" id="PF00563">
    <property type="entry name" value="EAL"/>
    <property type="match status" value="1"/>
</dbReference>
<feature type="transmembrane region" description="Helical" evidence="2">
    <location>
        <begin position="219"/>
        <end position="241"/>
    </location>
</feature>
<evidence type="ECO:0000256" key="2">
    <source>
        <dbReference type="SAM" id="Phobius"/>
    </source>
</evidence>
<dbReference type="InterPro" id="IPR029787">
    <property type="entry name" value="Nucleotide_cyclase"/>
</dbReference>
<gene>
    <name evidence="5" type="ORF">Raf01_22780</name>
</gene>
<dbReference type="InterPro" id="IPR043128">
    <property type="entry name" value="Rev_trsase/Diguanyl_cyclase"/>
</dbReference>
<dbReference type="Pfam" id="PF00990">
    <property type="entry name" value="GGDEF"/>
    <property type="match status" value="1"/>
</dbReference>
<dbReference type="PROSITE" id="PS50887">
    <property type="entry name" value="GGDEF"/>
    <property type="match status" value="1"/>
</dbReference>
<dbReference type="SMART" id="SM00052">
    <property type="entry name" value="EAL"/>
    <property type="match status" value="1"/>
</dbReference>
<dbReference type="PROSITE" id="PS50883">
    <property type="entry name" value="EAL"/>
    <property type="match status" value="1"/>
</dbReference>
<organism evidence="5 6">
    <name type="scientific">Rugosimonospora africana</name>
    <dbReference type="NCBI Taxonomy" id="556532"/>
    <lineage>
        <taxon>Bacteria</taxon>
        <taxon>Bacillati</taxon>
        <taxon>Actinomycetota</taxon>
        <taxon>Actinomycetes</taxon>
        <taxon>Micromonosporales</taxon>
        <taxon>Micromonosporaceae</taxon>
        <taxon>Rugosimonospora</taxon>
    </lineage>
</organism>
<evidence type="ECO:0000259" key="3">
    <source>
        <dbReference type="PROSITE" id="PS50883"/>
    </source>
</evidence>
<dbReference type="CDD" id="cd01948">
    <property type="entry name" value="EAL"/>
    <property type="match status" value="1"/>
</dbReference>
<dbReference type="RefSeq" id="WP_239133545.1">
    <property type="nucleotide sequence ID" value="NZ_BONZ01000021.1"/>
</dbReference>
<evidence type="ECO:0000256" key="1">
    <source>
        <dbReference type="SAM" id="MobiDB-lite"/>
    </source>
</evidence>
<keyword evidence="2" id="KW-0812">Transmembrane</keyword>
<feature type="domain" description="GGDEF" evidence="4">
    <location>
        <begin position="388"/>
        <end position="521"/>
    </location>
</feature>
<dbReference type="Proteomes" id="UP000642748">
    <property type="component" value="Unassembled WGS sequence"/>
</dbReference>
<evidence type="ECO:0000313" key="6">
    <source>
        <dbReference type="Proteomes" id="UP000642748"/>
    </source>
</evidence>
<dbReference type="Gene3D" id="3.30.70.270">
    <property type="match status" value="1"/>
</dbReference>
<feature type="domain" description="EAL" evidence="3">
    <location>
        <begin position="529"/>
        <end position="789"/>
    </location>
</feature>
<dbReference type="SUPFAM" id="SSF55073">
    <property type="entry name" value="Nucleotide cyclase"/>
    <property type="match status" value="1"/>
</dbReference>
<dbReference type="PANTHER" id="PTHR44757:SF2">
    <property type="entry name" value="BIOFILM ARCHITECTURE MAINTENANCE PROTEIN MBAA"/>
    <property type="match status" value="1"/>
</dbReference>
<feature type="transmembrane region" description="Helical" evidence="2">
    <location>
        <begin position="100"/>
        <end position="122"/>
    </location>
</feature>
<feature type="transmembrane region" description="Helical" evidence="2">
    <location>
        <begin position="69"/>
        <end position="88"/>
    </location>
</feature>
<name>A0A8J3QS50_9ACTN</name>
<sequence>MTPPRLCARLVLAAVSVSAILLVDSFGVLAGRAPMIIDDAAQLCGGALAAASCAWTARRASGVERAWRWRIAIGMAGWSAGQLIWSWYQIVAQTPLPSPSWADVGYLTLPVFGCLALLSIAAGSLEERGRDRDCPRRAAGDRAVLCSWLVLVLDGLIVVGSLLVLTWTTALGAVVKAGAPTRAAFAVAIAYPVTDLILVVMVILLLATRPLPQRLRPQLVLFGLGLVGLAGSDSVFAYLVASGADTMPPIANAGFIAGPVLIMLAALTPRGPAGHPPEVPSARRVGWAHLLLPYLPLVGTGAFVLGGALTGRRVGTFEAYVGVALVVLVVLRQMITLVDNRILLEQFSEAQRRLHHQAHHDALSGLPNRALFRERLAQACDSRRPGGLPVVLLFIDLDDFKLVNDSLGHDVGDVVLRAVAQRLRSCVDDRDLVARLGGDEFGVLIEHGFARPGEAGERVLAALREPFEVVGRPFTIGASVGAAVADGSEPDLTADALLRRADAAMYSGKRRGKGLFVTYGQDAVDASHDPALPGLLAEALSGDGDAGLDVHYQPIVRIADGQRLAVEALARWTHPVIGSVPAPVFVAIAERTGLIGRLDDFVLDRACRDLAGHLAEYGGDVTVHVNISASRLGEPDVELAADDCLSRHALAPHHLVLEVTESSRIPDPAAAVRSARRLRGMGIRLALDDFGTGYSTLALLRELPLDIIKLDRSLTDIVDGAATGLPPDALCRAVVSIADEMGIMVVAEGVETGEQVAALSRMGCRYAQGHRYGRPAPFDAVFAGGGHQPPGATDEQTSAGARVPARTRDLGVAWTEGD</sequence>